<keyword evidence="9 10" id="KW-0066">ATP synthesis</keyword>
<keyword evidence="8 10" id="KW-0472">Membrane</keyword>
<dbReference type="Pfam" id="PF04718">
    <property type="entry name" value="ATP-synt_G"/>
    <property type="match status" value="1"/>
</dbReference>
<evidence type="ECO:0000256" key="6">
    <source>
        <dbReference type="ARBA" id="ARBA00023065"/>
    </source>
</evidence>
<keyword evidence="4 10" id="KW-0138">CF(0)</keyword>
<evidence type="ECO:0000256" key="9">
    <source>
        <dbReference type="ARBA" id="ARBA00023310"/>
    </source>
</evidence>
<protein>
    <recommendedName>
        <fullName evidence="10">ATP synthase subunit g</fullName>
        <shortName evidence="10">ATPase subunit g</shortName>
    </recommendedName>
</protein>
<dbReference type="AlphaFoldDB" id="A0A8B8FXU5"/>
<comment type="subcellular location">
    <subcellularLocation>
        <location evidence="1">Mitochondrion membrane</location>
    </subcellularLocation>
</comment>
<evidence type="ECO:0000256" key="10">
    <source>
        <dbReference type="PIRNR" id="PIRNR017835"/>
    </source>
</evidence>
<keyword evidence="5 10" id="KW-0375">Hydrogen ion transport</keyword>
<evidence type="ECO:0000313" key="11">
    <source>
        <dbReference type="Proteomes" id="UP000694846"/>
    </source>
</evidence>
<dbReference type="GO" id="GO:0015078">
    <property type="term" value="F:proton transmembrane transporter activity"/>
    <property type="evidence" value="ECO:0007669"/>
    <property type="project" value="UniProtKB-UniRule"/>
</dbReference>
<evidence type="ECO:0000256" key="4">
    <source>
        <dbReference type="ARBA" id="ARBA00022547"/>
    </source>
</evidence>
<dbReference type="GO" id="GO:0015986">
    <property type="term" value="P:proton motive force-driven ATP synthesis"/>
    <property type="evidence" value="ECO:0007669"/>
    <property type="project" value="UniProtKB-UniRule"/>
</dbReference>
<keyword evidence="6 10" id="KW-0406">Ion transport</keyword>
<sequence length="101" mass="11189">MSGAVTKKVGLISSIISTAKPNLNTFIKYAKVELTPPKLSDLPEVKNEISKIIQTAKSGRWKNITVKDATINSLVAIEVLMWFYVGECIGKRHLIGYDIKL</sequence>
<dbReference type="OrthoDB" id="437at2759"/>
<evidence type="ECO:0000256" key="2">
    <source>
        <dbReference type="ARBA" id="ARBA00005699"/>
    </source>
</evidence>
<dbReference type="RefSeq" id="XP_025415627.1">
    <property type="nucleotide sequence ID" value="XM_025559842.1"/>
</dbReference>
<dbReference type="InterPro" id="IPR006808">
    <property type="entry name" value="ATP_synth_F0_gsu_mt"/>
</dbReference>
<keyword evidence="11" id="KW-1185">Reference proteome</keyword>
<reference evidence="12" key="1">
    <citation type="submission" date="2025-08" db="UniProtKB">
        <authorList>
            <consortium name="RefSeq"/>
        </authorList>
    </citation>
    <scope>IDENTIFICATION</scope>
    <source>
        <tissue evidence="12">Whole body</tissue>
    </source>
</reference>
<keyword evidence="3 10" id="KW-0813">Transport</keyword>
<accession>A0A8B8FXU5</accession>
<evidence type="ECO:0000256" key="7">
    <source>
        <dbReference type="ARBA" id="ARBA00023128"/>
    </source>
</evidence>
<dbReference type="Proteomes" id="UP000694846">
    <property type="component" value="Unplaced"/>
</dbReference>
<gene>
    <name evidence="12" type="primary">LOC112687241</name>
</gene>
<evidence type="ECO:0000256" key="8">
    <source>
        <dbReference type="ARBA" id="ARBA00023136"/>
    </source>
</evidence>
<keyword evidence="7 10" id="KW-0496">Mitochondrion</keyword>
<proteinExistence type="inferred from homology"/>
<evidence type="ECO:0000256" key="1">
    <source>
        <dbReference type="ARBA" id="ARBA00004325"/>
    </source>
</evidence>
<organism evidence="11 12">
    <name type="scientific">Sipha flava</name>
    <name type="common">yellow sugarcane aphid</name>
    <dbReference type="NCBI Taxonomy" id="143950"/>
    <lineage>
        <taxon>Eukaryota</taxon>
        <taxon>Metazoa</taxon>
        <taxon>Ecdysozoa</taxon>
        <taxon>Arthropoda</taxon>
        <taxon>Hexapoda</taxon>
        <taxon>Insecta</taxon>
        <taxon>Pterygota</taxon>
        <taxon>Neoptera</taxon>
        <taxon>Paraneoptera</taxon>
        <taxon>Hemiptera</taxon>
        <taxon>Sternorrhyncha</taxon>
        <taxon>Aphidomorpha</taxon>
        <taxon>Aphidoidea</taxon>
        <taxon>Aphididae</taxon>
        <taxon>Sipha</taxon>
    </lineage>
</organism>
<comment type="similarity">
    <text evidence="2 10">Belongs to the ATPase g subunit family.</text>
</comment>
<dbReference type="PIRSF" id="PIRSF017835">
    <property type="entry name" value="ATP-synth_g_mitoch_animal"/>
    <property type="match status" value="1"/>
</dbReference>
<dbReference type="GO" id="GO:0031966">
    <property type="term" value="C:mitochondrial membrane"/>
    <property type="evidence" value="ECO:0007669"/>
    <property type="project" value="UniProtKB-SubCell"/>
</dbReference>
<evidence type="ECO:0000256" key="5">
    <source>
        <dbReference type="ARBA" id="ARBA00022781"/>
    </source>
</evidence>
<evidence type="ECO:0000256" key="3">
    <source>
        <dbReference type="ARBA" id="ARBA00022448"/>
    </source>
</evidence>
<dbReference type="InterPro" id="IPR016702">
    <property type="entry name" value="ATP5MG_metazoa"/>
</dbReference>
<evidence type="ECO:0000313" key="12">
    <source>
        <dbReference type="RefSeq" id="XP_025415627.1"/>
    </source>
</evidence>
<dbReference type="GeneID" id="112687241"/>
<dbReference type="GO" id="GO:0045259">
    <property type="term" value="C:proton-transporting ATP synthase complex"/>
    <property type="evidence" value="ECO:0007669"/>
    <property type="project" value="UniProtKB-UniRule"/>
</dbReference>
<dbReference type="PANTHER" id="PTHR12386">
    <property type="entry name" value="ATP SYNTHASE SUBUNIT"/>
    <property type="match status" value="1"/>
</dbReference>
<name>A0A8B8FXU5_9HEMI</name>